<feature type="transmembrane region" description="Helical" evidence="1">
    <location>
        <begin position="131"/>
        <end position="151"/>
    </location>
</feature>
<keyword evidence="1" id="KW-0472">Membrane</keyword>
<reference evidence="2" key="1">
    <citation type="journal article" date="2014" name="Int. J. Syst. Evol. Microbiol.">
        <title>Complete genome sequence of Corynebacterium casei LMG S-19264T (=DSM 44701T), isolated from a smear-ripened cheese.</title>
        <authorList>
            <consortium name="US DOE Joint Genome Institute (JGI-PGF)"/>
            <person name="Walter F."/>
            <person name="Albersmeier A."/>
            <person name="Kalinowski J."/>
            <person name="Ruckert C."/>
        </authorList>
    </citation>
    <scope>NUCLEOTIDE SEQUENCE</scope>
    <source>
        <strain evidence="2">JCM 31311</strain>
    </source>
</reference>
<organism evidence="2 3">
    <name type="scientific">Deinococcus ruber</name>
    <dbReference type="NCBI Taxonomy" id="1848197"/>
    <lineage>
        <taxon>Bacteria</taxon>
        <taxon>Thermotogati</taxon>
        <taxon>Deinococcota</taxon>
        <taxon>Deinococci</taxon>
        <taxon>Deinococcales</taxon>
        <taxon>Deinococcaceae</taxon>
        <taxon>Deinococcus</taxon>
    </lineage>
</organism>
<name>A0A918F094_9DEIO</name>
<gene>
    <name evidence="2" type="ORF">GCM10008957_01030</name>
</gene>
<dbReference type="AlphaFoldDB" id="A0A918F094"/>
<feature type="transmembrane region" description="Helical" evidence="1">
    <location>
        <begin position="100"/>
        <end position="119"/>
    </location>
</feature>
<feature type="transmembrane region" description="Helical" evidence="1">
    <location>
        <begin position="45"/>
        <end position="65"/>
    </location>
</feature>
<evidence type="ECO:0000313" key="3">
    <source>
        <dbReference type="Proteomes" id="UP000603865"/>
    </source>
</evidence>
<dbReference type="EMBL" id="BMQL01000001">
    <property type="protein sequence ID" value="GGQ92863.1"/>
    <property type="molecule type" value="Genomic_DNA"/>
</dbReference>
<keyword evidence="1" id="KW-0812">Transmembrane</keyword>
<feature type="transmembrane region" description="Helical" evidence="1">
    <location>
        <begin position="12"/>
        <end position="33"/>
    </location>
</feature>
<dbReference type="PANTHER" id="PTHR36840:SF1">
    <property type="entry name" value="BLL5714 PROTEIN"/>
    <property type="match status" value="1"/>
</dbReference>
<sequence length="376" mass="40617">MQEARIHAPEDAPVSTLELFLDLVFVFTITQITNLVVHPVGVADYLHALFILLMVWWMYSGYIWLTSNVSTDQTVRRLLMFGGMGGFLTMALSIPQAFGSSGVVFGVGYLIVTLIHAGLFKKAPNSSAQAIWGIFGYNLTAAALVLAAAFVPAGWRMWPWALAIVVLFVSGLLRRESGFQMRPAHFAERHGLILIIALGESVVALGVGVGNARLTPWLVVGALLGLALNAALWWSYFGADAERSARLLEERPARERTRLALRGFGFGHAIMIAGIIALAAGMKLTLSHLGADNPEQSHEQARNLTAWSLAAGVTLYLLGDVLFRRVTGLGRSGLRLLIAALTLLSGVVGMVLGNLLQMAVLVALLVLLLLLESRRV</sequence>
<dbReference type="PANTHER" id="PTHR36840">
    <property type="entry name" value="BLL5714 PROTEIN"/>
    <property type="match status" value="1"/>
</dbReference>
<dbReference type="Proteomes" id="UP000603865">
    <property type="component" value="Unassembled WGS sequence"/>
</dbReference>
<dbReference type="InterPro" id="IPR010640">
    <property type="entry name" value="Low_temperature_requirement_A"/>
</dbReference>
<evidence type="ECO:0000256" key="1">
    <source>
        <dbReference type="SAM" id="Phobius"/>
    </source>
</evidence>
<keyword evidence="3" id="KW-1185">Reference proteome</keyword>
<feature type="transmembrane region" description="Helical" evidence="1">
    <location>
        <begin position="193"/>
        <end position="211"/>
    </location>
</feature>
<dbReference type="Pfam" id="PF06772">
    <property type="entry name" value="LtrA"/>
    <property type="match status" value="1"/>
</dbReference>
<feature type="transmembrane region" description="Helical" evidence="1">
    <location>
        <begin position="217"/>
        <end position="238"/>
    </location>
</feature>
<feature type="transmembrane region" description="Helical" evidence="1">
    <location>
        <begin position="259"/>
        <end position="284"/>
    </location>
</feature>
<feature type="transmembrane region" description="Helical" evidence="1">
    <location>
        <begin position="77"/>
        <end position="94"/>
    </location>
</feature>
<protein>
    <submittedName>
        <fullName evidence="2">Low temperature requirement protein A</fullName>
    </submittedName>
</protein>
<comment type="caution">
    <text evidence="2">The sequence shown here is derived from an EMBL/GenBank/DDBJ whole genome shotgun (WGS) entry which is preliminary data.</text>
</comment>
<keyword evidence="1" id="KW-1133">Transmembrane helix</keyword>
<evidence type="ECO:0000313" key="2">
    <source>
        <dbReference type="EMBL" id="GGQ92863.1"/>
    </source>
</evidence>
<proteinExistence type="predicted"/>
<feature type="transmembrane region" description="Helical" evidence="1">
    <location>
        <begin position="332"/>
        <end position="349"/>
    </location>
</feature>
<reference evidence="2" key="2">
    <citation type="submission" date="2020-09" db="EMBL/GenBank/DDBJ databases">
        <authorList>
            <person name="Sun Q."/>
            <person name="Ohkuma M."/>
        </authorList>
    </citation>
    <scope>NUCLEOTIDE SEQUENCE</scope>
    <source>
        <strain evidence="2">JCM 31311</strain>
    </source>
</reference>
<accession>A0A918F094</accession>
<dbReference type="RefSeq" id="WP_189087525.1">
    <property type="nucleotide sequence ID" value="NZ_BMQL01000001.1"/>
</dbReference>
<feature type="transmembrane region" description="Helical" evidence="1">
    <location>
        <begin position="157"/>
        <end position="173"/>
    </location>
</feature>
<feature type="transmembrane region" description="Helical" evidence="1">
    <location>
        <begin position="304"/>
        <end position="323"/>
    </location>
</feature>